<keyword evidence="3" id="KW-1185">Reference proteome</keyword>
<evidence type="ECO:0008006" key="4">
    <source>
        <dbReference type="Google" id="ProtNLM"/>
    </source>
</evidence>
<evidence type="ECO:0000313" key="2">
    <source>
        <dbReference type="EMBL" id="PKA51407.1"/>
    </source>
</evidence>
<protein>
    <recommendedName>
        <fullName evidence="4">DUF761 domain-containing protein</fullName>
    </recommendedName>
</protein>
<gene>
    <name evidence="2" type="ORF">AXF42_Ash002772</name>
</gene>
<dbReference type="Pfam" id="PF05553">
    <property type="entry name" value="DUF761"/>
    <property type="match status" value="1"/>
</dbReference>
<accession>A0A2I0A792</accession>
<dbReference type="AlphaFoldDB" id="A0A2I0A792"/>
<name>A0A2I0A792_9ASPA</name>
<reference evidence="2 3" key="1">
    <citation type="journal article" date="2017" name="Nature">
        <title>The Apostasia genome and the evolution of orchids.</title>
        <authorList>
            <person name="Zhang G.Q."/>
            <person name="Liu K.W."/>
            <person name="Li Z."/>
            <person name="Lohaus R."/>
            <person name="Hsiao Y.Y."/>
            <person name="Niu S.C."/>
            <person name="Wang J.Y."/>
            <person name="Lin Y.C."/>
            <person name="Xu Q."/>
            <person name="Chen L.J."/>
            <person name="Yoshida K."/>
            <person name="Fujiwara S."/>
            <person name="Wang Z.W."/>
            <person name="Zhang Y.Q."/>
            <person name="Mitsuda N."/>
            <person name="Wang M."/>
            <person name="Liu G.H."/>
            <person name="Pecoraro L."/>
            <person name="Huang H.X."/>
            <person name="Xiao X.J."/>
            <person name="Lin M."/>
            <person name="Wu X.Y."/>
            <person name="Wu W.L."/>
            <person name="Chen Y.Y."/>
            <person name="Chang S.B."/>
            <person name="Sakamoto S."/>
            <person name="Ohme-Takagi M."/>
            <person name="Yagi M."/>
            <person name="Zeng S.J."/>
            <person name="Shen C.Y."/>
            <person name="Yeh C.M."/>
            <person name="Luo Y.B."/>
            <person name="Tsai W.C."/>
            <person name="Van de Peer Y."/>
            <person name="Liu Z.J."/>
        </authorList>
    </citation>
    <scope>NUCLEOTIDE SEQUENCE [LARGE SCALE GENOMIC DNA]</scope>
    <source>
        <strain evidence="3">cv. Shenzhen</strain>
        <tissue evidence="2">Stem</tissue>
    </source>
</reference>
<evidence type="ECO:0000313" key="3">
    <source>
        <dbReference type="Proteomes" id="UP000236161"/>
    </source>
</evidence>
<dbReference type="EMBL" id="KZ452013">
    <property type="protein sequence ID" value="PKA51407.1"/>
    <property type="molecule type" value="Genomic_DNA"/>
</dbReference>
<dbReference type="Proteomes" id="UP000236161">
    <property type="component" value="Unassembled WGS sequence"/>
</dbReference>
<feature type="region of interest" description="Disordered" evidence="1">
    <location>
        <begin position="65"/>
        <end position="109"/>
    </location>
</feature>
<dbReference type="OrthoDB" id="1682876at2759"/>
<dbReference type="PANTHER" id="PTHR33098:SF112">
    <property type="entry name" value="COTTON FIBER PROTEIN"/>
    <property type="match status" value="1"/>
</dbReference>
<dbReference type="InterPro" id="IPR008480">
    <property type="entry name" value="DUF761_pln"/>
</dbReference>
<dbReference type="PANTHER" id="PTHR33098">
    <property type="entry name" value="COTTON FIBER (DUF761)"/>
    <property type="match status" value="1"/>
</dbReference>
<feature type="compositionally biased region" description="Pro residues" evidence="1">
    <location>
        <begin position="69"/>
        <end position="82"/>
    </location>
</feature>
<evidence type="ECO:0000256" key="1">
    <source>
        <dbReference type="SAM" id="MobiDB-lite"/>
    </source>
</evidence>
<organism evidence="2 3">
    <name type="scientific">Apostasia shenzhenica</name>
    <dbReference type="NCBI Taxonomy" id="1088818"/>
    <lineage>
        <taxon>Eukaryota</taxon>
        <taxon>Viridiplantae</taxon>
        <taxon>Streptophyta</taxon>
        <taxon>Embryophyta</taxon>
        <taxon>Tracheophyta</taxon>
        <taxon>Spermatophyta</taxon>
        <taxon>Magnoliopsida</taxon>
        <taxon>Liliopsida</taxon>
        <taxon>Asparagales</taxon>
        <taxon>Orchidaceae</taxon>
        <taxon>Apostasioideae</taxon>
        <taxon>Apostasia</taxon>
    </lineage>
</organism>
<proteinExistence type="predicted"/>
<feature type="compositionally biased region" description="Low complexity" evidence="1">
    <location>
        <begin position="83"/>
        <end position="107"/>
    </location>
</feature>
<sequence>MALKRSRLVGRLRQAISKVRFLLSFNLRRWLLSSAASSRRRHSLENRPRSPGLLDLTSPDEYGYYLWDPAPPPPRTLSPPSPATASPPQVLVKSMSPRSASVSPASSDDINQRAEEFIERFYRQLRMERQISLQLRYCKGKEGGLLERSKSDGGR</sequence>